<dbReference type="GO" id="GO:0004608">
    <property type="term" value="F:phosphatidylethanolamine N-methyltransferase activity"/>
    <property type="evidence" value="ECO:0007669"/>
    <property type="project" value="UniProtKB-UniRule"/>
</dbReference>
<comment type="catalytic activity">
    <reaction evidence="16 17">
        <text>a 1,2-diacyl-sn-glycero-3-phosphoethanolamine + S-adenosyl-L-methionine = a 1,2-diacyl-sn-glycero-3-phospho-N-methylethanolamine + S-adenosyl-L-homocysteine + H(+)</text>
        <dbReference type="Rhea" id="RHEA:11164"/>
        <dbReference type="ChEBI" id="CHEBI:15378"/>
        <dbReference type="ChEBI" id="CHEBI:57856"/>
        <dbReference type="ChEBI" id="CHEBI:59789"/>
        <dbReference type="ChEBI" id="CHEBI:64573"/>
        <dbReference type="ChEBI" id="CHEBI:64612"/>
        <dbReference type="EC" id="2.1.1.17"/>
    </reaction>
</comment>
<proteinExistence type="inferred from homology"/>
<dbReference type="PROSITE" id="PS51598">
    <property type="entry name" value="SAM_CHO2"/>
    <property type="match status" value="1"/>
</dbReference>
<dbReference type="STRING" id="1509407.A0A0L1JAA1"/>
<comment type="caution">
    <text evidence="16 17">Lacks conserved residue(s) required for the propagation of feature annotation.</text>
</comment>
<evidence type="ECO:0000259" key="19">
    <source>
        <dbReference type="Pfam" id="PF01138"/>
    </source>
</evidence>
<feature type="region of interest" description="Disordered" evidence="18">
    <location>
        <begin position="1"/>
        <end position="34"/>
    </location>
</feature>
<comment type="caution">
    <text evidence="20">The sequence shown here is derived from an EMBL/GenBank/DDBJ whole genome shotgun (WGS) entry which is preliminary data.</text>
</comment>
<comment type="subcellular location">
    <subcellularLocation>
        <location evidence="1">Endomembrane system</location>
        <topology evidence="1">Multi-pass membrane protein</topology>
    </subcellularLocation>
    <subcellularLocation>
        <location evidence="16 17">Endoplasmic reticulum membrane</location>
        <topology evidence="16 17">Multi-pass membrane protein</topology>
    </subcellularLocation>
</comment>
<dbReference type="PANTHER" id="PTHR32138:SF0">
    <property type="entry name" value="PHOSPHATIDYLETHANOLAMINE N-METHYLTRANSFERASE"/>
    <property type="match status" value="1"/>
</dbReference>
<keyword evidence="10 16" id="KW-1133">Transmembrane helix</keyword>
<feature type="transmembrane region" description="Helical" evidence="16 17">
    <location>
        <begin position="472"/>
        <end position="491"/>
    </location>
</feature>
<dbReference type="InterPro" id="IPR016219">
    <property type="entry name" value="Phosphatid-EA_MeTrfase_fun"/>
</dbReference>
<name>A0A0L1JAA1_ASPN3</name>
<reference evidence="20 21" key="1">
    <citation type="submission" date="2014-06" db="EMBL/GenBank/DDBJ databases">
        <title>The Genome of the Aflatoxigenic Filamentous Fungus Aspergillus nomius.</title>
        <authorList>
            <person name="Moore M.G."/>
            <person name="Shannon B.M."/>
            <person name="Brian M.M."/>
        </authorList>
    </citation>
    <scope>NUCLEOTIDE SEQUENCE [LARGE SCALE GENOMIC DNA]</scope>
    <source>
        <strain evidence="20 21">NRRL 13137</strain>
    </source>
</reference>
<dbReference type="EC" id="2.1.1.17" evidence="16 17"/>
<feature type="transmembrane region" description="Helical" evidence="16 17">
    <location>
        <begin position="560"/>
        <end position="593"/>
    </location>
</feature>
<evidence type="ECO:0000256" key="6">
    <source>
        <dbReference type="ARBA" id="ARBA00022679"/>
    </source>
</evidence>
<dbReference type="InterPro" id="IPR007318">
    <property type="entry name" value="Phopholipid_MeTrfase"/>
</dbReference>
<evidence type="ECO:0000313" key="21">
    <source>
        <dbReference type="Proteomes" id="UP000037505"/>
    </source>
</evidence>
<keyword evidence="14 16" id="KW-1208">Phospholipid metabolism</keyword>
<dbReference type="Proteomes" id="UP000037505">
    <property type="component" value="Unassembled WGS sequence"/>
</dbReference>
<keyword evidence="9 16" id="KW-0256">Endoplasmic reticulum</keyword>
<dbReference type="Gene3D" id="3.30.230.70">
    <property type="entry name" value="GHMP Kinase, N-terminal domain"/>
    <property type="match status" value="1"/>
</dbReference>
<evidence type="ECO:0000256" key="13">
    <source>
        <dbReference type="ARBA" id="ARBA00023209"/>
    </source>
</evidence>
<evidence type="ECO:0000256" key="14">
    <source>
        <dbReference type="ARBA" id="ARBA00023264"/>
    </source>
</evidence>
<dbReference type="Gene3D" id="2.60.40.2840">
    <property type="match status" value="1"/>
</dbReference>
<keyword evidence="7 16" id="KW-0949">S-adenosyl-L-methionine</keyword>
<dbReference type="InterPro" id="IPR020568">
    <property type="entry name" value="Ribosomal_Su5_D2-typ_SF"/>
</dbReference>
<evidence type="ECO:0000256" key="5">
    <source>
        <dbReference type="ARBA" id="ARBA00022603"/>
    </source>
</evidence>
<dbReference type="Pfam" id="PF01138">
    <property type="entry name" value="RNase_PH"/>
    <property type="match status" value="1"/>
</dbReference>
<dbReference type="Pfam" id="PF04191">
    <property type="entry name" value="PEMT"/>
    <property type="match status" value="2"/>
</dbReference>
<comment type="function">
    <text evidence="15 16 17">Catalyzes the first step of the methylation pathway of phosphatidylcholine biosynthesis, the SAM-dependent methylation of phosphatidylethanolamine (PE) to phosphatidylmonomethylethanolamine (PMME).</text>
</comment>
<organism evidence="20 21">
    <name type="scientific">Aspergillus nomiae NRRL (strain ATCC 15546 / NRRL 13137 / CBS 260.88 / M93)</name>
    <dbReference type="NCBI Taxonomy" id="1509407"/>
    <lineage>
        <taxon>Eukaryota</taxon>
        <taxon>Fungi</taxon>
        <taxon>Dikarya</taxon>
        <taxon>Ascomycota</taxon>
        <taxon>Pezizomycotina</taxon>
        <taxon>Eurotiomycetes</taxon>
        <taxon>Eurotiomycetidae</taxon>
        <taxon>Eurotiales</taxon>
        <taxon>Aspergillaceae</taxon>
        <taxon>Aspergillus</taxon>
        <taxon>Aspergillus subgen. Circumdati</taxon>
    </lineage>
</organism>
<keyword evidence="5 16" id="KW-0489">Methyltransferase</keyword>
<dbReference type="EMBL" id="JNOM01000048">
    <property type="protein sequence ID" value="KNG88642.1"/>
    <property type="molecule type" value="Genomic_DNA"/>
</dbReference>
<evidence type="ECO:0000256" key="2">
    <source>
        <dbReference type="ARBA" id="ARBA00004969"/>
    </source>
</evidence>
<dbReference type="GeneID" id="26805094"/>
<evidence type="ECO:0000256" key="10">
    <source>
        <dbReference type="ARBA" id="ARBA00022989"/>
    </source>
</evidence>
<comment type="pathway">
    <text evidence="2 16 17">Phospholipid metabolism; phosphatidylcholine biosynthesis.</text>
</comment>
<evidence type="ECO:0000256" key="7">
    <source>
        <dbReference type="ARBA" id="ARBA00022691"/>
    </source>
</evidence>
<dbReference type="HAMAP" id="MF_03217">
    <property type="entry name" value="PEMT"/>
    <property type="match status" value="1"/>
</dbReference>
<feature type="compositionally biased region" description="Polar residues" evidence="18">
    <location>
        <begin position="343"/>
        <end position="354"/>
    </location>
</feature>
<keyword evidence="8 16" id="KW-0812">Transmembrane</keyword>
<evidence type="ECO:0000256" key="4">
    <source>
        <dbReference type="ARBA" id="ARBA00022516"/>
    </source>
</evidence>
<dbReference type="OrthoDB" id="4583at2759"/>
<dbReference type="GO" id="GO:0032259">
    <property type="term" value="P:methylation"/>
    <property type="evidence" value="ECO:0007669"/>
    <property type="project" value="UniProtKB-KW"/>
</dbReference>
<dbReference type="FunFam" id="2.60.40.2840:FF:000006">
    <property type="entry name" value="Phosphatidylethanolamine N-methyltransferase"/>
    <property type="match status" value="1"/>
</dbReference>
<keyword evidence="6 16" id="KW-0808">Transferase</keyword>
<evidence type="ECO:0000256" key="1">
    <source>
        <dbReference type="ARBA" id="ARBA00004127"/>
    </source>
</evidence>
<evidence type="ECO:0000256" key="9">
    <source>
        <dbReference type="ARBA" id="ARBA00022824"/>
    </source>
</evidence>
<dbReference type="SUPFAM" id="SSF54211">
    <property type="entry name" value="Ribosomal protein S5 domain 2-like"/>
    <property type="match status" value="1"/>
</dbReference>
<dbReference type="RefSeq" id="XP_015409565.1">
    <property type="nucleotide sequence ID" value="XM_015548547.1"/>
</dbReference>
<feature type="transmembrane region" description="Helical" evidence="16 17">
    <location>
        <begin position="108"/>
        <end position="130"/>
    </location>
</feature>
<evidence type="ECO:0000256" key="12">
    <source>
        <dbReference type="ARBA" id="ARBA00023136"/>
    </source>
</evidence>
<accession>A0A0L1JAA1</accession>
<dbReference type="GO" id="GO:0006656">
    <property type="term" value="P:phosphatidylcholine biosynthetic process"/>
    <property type="evidence" value="ECO:0007669"/>
    <property type="project" value="UniProtKB-UniRule"/>
</dbReference>
<keyword evidence="21" id="KW-1185">Reference proteome</keyword>
<dbReference type="CDD" id="cd11371">
    <property type="entry name" value="RNase_PH_MTR3"/>
    <property type="match status" value="1"/>
</dbReference>
<feature type="transmembrane region" description="Helical" evidence="16 17">
    <location>
        <begin position="225"/>
        <end position="244"/>
    </location>
</feature>
<evidence type="ECO:0000256" key="3">
    <source>
        <dbReference type="ARBA" id="ARBA00005189"/>
    </source>
</evidence>
<evidence type="ECO:0000256" key="11">
    <source>
        <dbReference type="ARBA" id="ARBA00023098"/>
    </source>
</evidence>
<dbReference type="InterPro" id="IPR027408">
    <property type="entry name" value="PNPase/RNase_PH_dom_sf"/>
</dbReference>
<evidence type="ECO:0000256" key="18">
    <source>
        <dbReference type="SAM" id="MobiDB-lite"/>
    </source>
</evidence>
<feature type="transmembrane region" description="Helical" evidence="16 17">
    <location>
        <begin position="83"/>
        <end position="102"/>
    </location>
</feature>
<keyword evidence="13 16" id="KW-0594">Phospholipid biosynthesis</keyword>
<dbReference type="GO" id="GO:0000176">
    <property type="term" value="C:nuclear exosome (RNase complex)"/>
    <property type="evidence" value="ECO:0007669"/>
    <property type="project" value="UniProtKB-ARBA"/>
</dbReference>
<evidence type="ECO:0000313" key="20">
    <source>
        <dbReference type="EMBL" id="KNG88642.1"/>
    </source>
</evidence>
<dbReference type="GO" id="GO:0005789">
    <property type="term" value="C:endoplasmic reticulum membrane"/>
    <property type="evidence" value="ECO:0007669"/>
    <property type="project" value="UniProtKB-SubCell"/>
</dbReference>
<feature type="region of interest" description="Disordered" evidence="18">
    <location>
        <begin position="958"/>
        <end position="982"/>
    </location>
</feature>
<gene>
    <name evidence="20" type="ORF">ANOM_003290</name>
</gene>
<feature type="transmembrane region" description="Helical" evidence="16 17">
    <location>
        <begin position="390"/>
        <end position="411"/>
    </location>
</feature>
<evidence type="ECO:0000256" key="16">
    <source>
        <dbReference type="HAMAP-Rule" id="MF_03217"/>
    </source>
</evidence>
<keyword evidence="12 16" id="KW-0472">Membrane</keyword>
<dbReference type="UniPathway" id="UPA00753"/>
<feature type="region of interest" description="Disordered" evidence="18">
    <location>
        <begin position="330"/>
        <end position="374"/>
    </location>
</feature>
<sequence length="1289" mass="143147">MDRGLSTSTRTDDEGLRERNVAPQSTSTLSPEALTATGDVELKDKAGKDCKTFGRTPDGTVFTVPQTHDMVSQLLSPSEPKNLSDVIVLAILGAHILLLWQLPTGAKVPVFAIIYIFWRSAYNAGIGWLLHNQSHHKTLVRWAEKTRVFVNPATGKNPHPNLYNFFKRELETKIPNDYSFDKAPIEYNTWLVFRRLVDLILMCDFVSYCLFAIACSHHPVNESVLMTVLRWSAGIVLVLFNLWVKLDAHRVVKDFAWYWGDFFYLIDQELTFDGVFEMAPHPMYSVGYAGYYGISLMAASYKVLFISIIAHAAQFAFLVLVENPHIDKTYNPPPSRKRPAEQETGSVSSRTTDSPIAPTPVDEQIPHAPTLSSSPPQSVHNLLGLHNLDLYRITDTSSVLIQFLVFALTVLTPSTPWYQFLFVANAAVWRLWFSIGVGYMLHRQSNHKAWTRHFVKYGETPQEAWNQWKGTYHLSMIMCYASFIAAVWKMYNFPADWGYGLVLLRHVLGAGLISLQIWTSVSIYESLGEFGWFYGDFFFDGSSKLTYNGIYRFLNNPERVLGLAGVWGAVLITSSGAITFLALLSHILSLAFIQFIERPHMQKLYGQSLRQDAGLVKSLKKSLPPTLRQLHGSVDKIFDESFEFIEEIIETARPKLANGVNTFVKDTTALFQNYPARVTISRIDEDLAGYDSRDYSLEVEGTDSSSLAEYDQGTGREGANARMPLDRRGDLKNLVFEYGAPIQVKWTAPLNHSKKDWIGLYKVTDNTSREVSRVSSQGRWIAVNEGAYDNLTCEKGIVKSDIVIKAAQQQDGDKRDLATGEVIFSGDKLFWTQGVFEFRYHHNAKHNVMAISRPFEIRISRYEEEDDHELTQASVERSLLPVIRNCFDRDPEIAPEAVDESFGSLVDRDGKFAKRVVFAVHQMFGVEFAPGVVQADGTVRNLAWRVCNAKRVLAPYSMSRNGASTPTERKEINGPPSGTRPAVFASSLSSASDIATSRPQRQRQPNELRKIFLKTGLIPSASGSAYLEYEPSASLAAARSSPKSLIPPSSALKLACTVHGPKPLPRSATFSPNLVLTTHIKYAPFAARKRKGHIRDASERDLGVHLETALRGVIVAERWPKSGLDITITILEAEDDRWWGDAPDSHDAPWGMMNVLAGCITAASAAISDARIDCLDLIAGGVAAIVADESEDGEAKPKLILDTDPAEHRAILSACVVAYMPSRDEITEIWLKGDSSKALLGPDDKRSGHEALLDGAVDAARGAHSVLAEAVRESAERFAGLAPGGGATK</sequence>
<evidence type="ECO:0000256" key="17">
    <source>
        <dbReference type="RuleBase" id="RU361122"/>
    </source>
</evidence>
<dbReference type="FunFam" id="3.30.230.70:FF:000019">
    <property type="entry name" value="3 exoribonuclease family protein"/>
    <property type="match status" value="1"/>
</dbReference>
<evidence type="ECO:0000256" key="15">
    <source>
        <dbReference type="ARBA" id="ARBA00057332"/>
    </source>
</evidence>
<feature type="transmembrane region" description="Helical" evidence="16 17">
    <location>
        <begin position="199"/>
        <end position="219"/>
    </location>
</feature>
<feature type="domain" description="Exoribonuclease phosphorolytic" evidence="19">
    <location>
        <begin position="1007"/>
        <end position="1172"/>
    </location>
</feature>
<comment type="similarity">
    <text evidence="16 17">Belongs to the class VI-like SAM-binding methyltransferase superfamily. CHO2 family.</text>
</comment>
<feature type="compositionally biased region" description="Basic and acidic residues" evidence="18">
    <location>
        <begin position="10"/>
        <end position="20"/>
    </location>
</feature>
<dbReference type="PANTHER" id="PTHR32138">
    <property type="entry name" value="PHOSPHATIDYLETHANOLAMINE N-METHYLTRANSFERASE"/>
    <property type="match status" value="1"/>
</dbReference>
<comment type="pathway">
    <text evidence="3">Lipid metabolism.</text>
</comment>
<keyword evidence="4 16" id="KW-0444">Lipid biosynthesis</keyword>
<feature type="transmembrane region" description="Helical" evidence="16 17">
    <location>
        <begin position="497"/>
        <end position="518"/>
    </location>
</feature>
<keyword evidence="11 16" id="KW-0443">Lipid metabolism</keyword>
<dbReference type="InterPro" id="IPR001247">
    <property type="entry name" value="ExoRNase_PH_dom1"/>
</dbReference>
<evidence type="ECO:0000256" key="8">
    <source>
        <dbReference type="ARBA" id="ARBA00022692"/>
    </source>
</evidence>
<protein>
    <recommendedName>
        <fullName evidence="16 17">Phosphatidylethanolamine N-methyltransferase</fullName>
        <shortName evidence="16">PE methyltransferase</shortName>
        <shortName evidence="16 17">PEAMT</shortName>
        <shortName evidence="16">PEMT</shortName>
        <ecNumber evidence="16 17">2.1.1.17</ecNumber>
    </recommendedName>
</protein>